<dbReference type="SUPFAM" id="SSF109854">
    <property type="entry name" value="DinB/YfiT-like putative metalloenzymes"/>
    <property type="match status" value="1"/>
</dbReference>
<dbReference type="InterPro" id="IPR018531">
    <property type="entry name" value="DUF1993"/>
</dbReference>
<accession>A0ABP3HME8</accession>
<keyword evidence="2" id="KW-1185">Reference proteome</keyword>
<dbReference type="Pfam" id="PF09351">
    <property type="entry name" value="DUF1993"/>
    <property type="match status" value="1"/>
</dbReference>
<dbReference type="Proteomes" id="UP001501757">
    <property type="component" value="Unassembled WGS sequence"/>
</dbReference>
<proteinExistence type="predicted"/>
<reference evidence="2" key="1">
    <citation type="journal article" date="2019" name="Int. J. Syst. Evol. Microbiol.">
        <title>The Global Catalogue of Microorganisms (GCM) 10K type strain sequencing project: providing services to taxonomists for standard genome sequencing and annotation.</title>
        <authorList>
            <consortium name="The Broad Institute Genomics Platform"/>
            <consortium name="The Broad Institute Genome Sequencing Center for Infectious Disease"/>
            <person name="Wu L."/>
            <person name="Ma J."/>
        </authorList>
    </citation>
    <scope>NUCLEOTIDE SEQUENCE [LARGE SCALE GENOMIC DNA]</scope>
    <source>
        <strain evidence="2">JCM 13378</strain>
    </source>
</reference>
<dbReference type="InterPro" id="IPR034660">
    <property type="entry name" value="DinB/YfiT-like"/>
</dbReference>
<gene>
    <name evidence="1" type="ORF">GCM10009092_43360</name>
</gene>
<evidence type="ECO:0000313" key="1">
    <source>
        <dbReference type="EMBL" id="GAA0374459.1"/>
    </source>
</evidence>
<sequence>MSLSMFNASIPLLMQGLNNLLVILGKAETFAEQKKVASDVMAASRLAIDMVPLTRQVQIACDTAKGCGARLSGQDNPSFADDETNLQELQARVRKTLAFLEQLHAEQFEGSDDKAIVLNFPSITLNFNGQDYLTQFVLPNFYFHLTTAYGILRHIGVDLGKRDYLGKVGGV</sequence>
<evidence type="ECO:0000313" key="2">
    <source>
        <dbReference type="Proteomes" id="UP001501757"/>
    </source>
</evidence>
<dbReference type="Gene3D" id="1.20.120.450">
    <property type="entry name" value="dinb family like domain"/>
    <property type="match status" value="1"/>
</dbReference>
<name>A0ABP3HME8_9ALTE</name>
<organism evidence="1 2">
    <name type="scientific">Bowmanella denitrificans</name>
    <dbReference type="NCBI Taxonomy" id="366582"/>
    <lineage>
        <taxon>Bacteria</taxon>
        <taxon>Pseudomonadati</taxon>
        <taxon>Pseudomonadota</taxon>
        <taxon>Gammaproteobacteria</taxon>
        <taxon>Alteromonadales</taxon>
        <taxon>Alteromonadaceae</taxon>
        <taxon>Bowmanella</taxon>
    </lineage>
</organism>
<comment type="caution">
    <text evidence="1">The sequence shown here is derived from an EMBL/GenBank/DDBJ whole genome shotgun (WGS) entry which is preliminary data.</text>
</comment>
<dbReference type="PANTHER" id="PTHR36922">
    <property type="entry name" value="BLL2446 PROTEIN"/>
    <property type="match status" value="1"/>
</dbReference>
<dbReference type="RefSeq" id="WP_343847480.1">
    <property type="nucleotide sequence ID" value="NZ_BAAAEI010000031.1"/>
</dbReference>
<dbReference type="EMBL" id="BAAAEI010000031">
    <property type="protein sequence ID" value="GAA0374459.1"/>
    <property type="molecule type" value="Genomic_DNA"/>
</dbReference>
<protein>
    <submittedName>
        <fullName evidence="1">DUF1993 family protein</fullName>
    </submittedName>
</protein>
<dbReference type="PANTHER" id="PTHR36922:SF1">
    <property type="entry name" value="DUF1993 DOMAIN-CONTAINING PROTEIN"/>
    <property type="match status" value="1"/>
</dbReference>